<name>A0AA87ZP39_FICCA</name>
<dbReference type="InterPro" id="IPR025110">
    <property type="entry name" value="AMP-bd_C"/>
</dbReference>
<feature type="domain" description="AMP-binding enzyme C-terminal" evidence="6">
    <location>
        <begin position="61"/>
        <end position="136"/>
    </location>
</feature>
<dbReference type="InterPro" id="IPR045851">
    <property type="entry name" value="AMP-bd_C_sf"/>
</dbReference>
<evidence type="ECO:0000256" key="3">
    <source>
        <dbReference type="ARBA" id="ARBA00022490"/>
    </source>
</evidence>
<accession>A0AA87ZP39</accession>
<keyword evidence="11" id="KW-1185">Reference proteome</keyword>
<dbReference type="GO" id="GO:0016207">
    <property type="term" value="F:4-coumarate-CoA ligase activity"/>
    <property type="evidence" value="ECO:0007669"/>
    <property type="project" value="UniProtKB-EC"/>
</dbReference>
<evidence type="ECO:0000313" key="10">
    <source>
        <dbReference type="EMBL" id="GMN30118.1"/>
    </source>
</evidence>
<dbReference type="FunFam" id="3.30.300.30:FF:000007">
    <property type="entry name" value="4-coumarate--CoA ligase 2"/>
    <property type="match status" value="1"/>
</dbReference>
<evidence type="ECO:0000256" key="2">
    <source>
        <dbReference type="ARBA" id="ARBA00012959"/>
    </source>
</evidence>
<dbReference type="AlphaFoldDB" id="A0AA87ZP39"/>
<comment type="caution">
    <text evidence="9">The sequence shown here is derived from an EMBL/GenBank/DDBJ whole genome shotgun (WGS) entry which is preliminary data.</text>
</comment>
<evidence type="ECO:0000256" key="1">
    <source>
        <dbReference type="ARBA" id="ARBA00006432"/>
    </source>
</evidence>
<evidence type="ECO:0000313" key="9">
    <source>
        <dbReference type="EMBL" id="GMN30106.1"/>
    </source>
</evidence>
<dbReference type="SUPFAM" id="SSF56801">
    <property type="entry name" value="Acetyl-CoA synthetase-like"/>
    <property type="match status" value="1"/>
</dbReference>
<gene>
    <name evidence="7" type="ORF">TIFTF001_047983</name>
    <name evidence="8" type="ORF">TIFTF001_047984</name>
    <name evidence="9" type="ORF">TIFTF001_047987</name>
    <name evidence="10" type="ORF">TIFTF001_047988</name>
</gene>
<reference evidence="9" key="1">
    <citation type="submission" date="2023-07" db="EMBL/GenBank/DDBJ databases">
        <title>draft genome sequence of fig (Ficus carica).</title>
        <authorList>
            <person name="Takahashi T."/>
            <person name="Nishimura K."/>
        </authorList>
    </citation>
    <scope>NUCLEOTIDE SEQUENCE</scope>
</reference>
<dbReference type="Pfam" id="PF13193">
    <property type="entry name" value="AMP-binding_C"/>
    <property type="match status" value="1"/>
</dbReference>
<dbReference type="EMBL" id="BTGU01005777">
    <property type="protein sequence ID" value="GMN30071.1"/>
    <property type="molecule type" value="Genomic_DNA"/>
</dbReference>
<keyword evidence="3" id="KW-0963">Cytoplasm</keyword>
<comment type="similarity">
    <text evidence="1">Belongs to the ATP-dependent AMP-binding enzyme family.</text>
</comment>
<dbReference type="Gene3D" id="3.40.50.12780">
    <property type="entry name" value="N-terminal domain of ligase-like"/>
    <property type="match status" value="1"/>
</dbReference>
<protein>
    <recommendedName>
        <fullName evidence="2">4-coumarate--CoA ligase</fullName>
        <ecNumber evidence="2">6.2.1.12</ecNumber>
    </recommendedName>
</protein>
<keyword evidence="4" id="KW-0436">Ligase</keyword>
<dbReference type="EC" id="6.2.1.12" evidence="2"/>
<dbReference type="EMBL" id="BTGU01005780">
    <property type="protein sequence ID" value="GMN30118.1"/>
    <property type="molecule type" value="Genomic_DNA"/>
</dbReference>
<evidence type="ECO:0000256" key="5">
    <source>
        <dbReference type="ARBA" id="ARBA00034252"/>
    </source>
</evidence>
<evidence type="ECO:0000313" key="8">
    <source>
        <dbReference type="EMBL" id="GMN30085.1"/>
    </source>
</evidence>
<dbReference type="Gene3D" id="3.30.300.30">
    <property type="match status" value="1"/>
</dbReference>
<evidence type="ECO:0000313" key="11">
    <source>
        <dbReference type="Proteomes" id="UP001187192"/>
    </source>
</evidence>
<evidence type="ECO:0000259" key="6">
    <source>
        <dbReference type="Pfam" id="PF13193"/>
    </source>
</evidence>
<dbReference type="PANTHER" id="PTHR24096:SF149">
    <property type="entry name" value="AMP-BINDING DOMAIN-CONTAINING PROTEIN-RELATED"/>
    <property type="match status" value="1"/>
</dbReference>
<evidence type="ECO:0000256" key="4">
    <source>
        <dbReference type="ARBA" id="ARBA00022598"/>
    </source>
</evidence>
<dbReference type="EMBL" id="BTGU01005778">
    <property type="protein sequence ID" value="GMN30085.1"/>
    <property type="molecule type" value="Genomic_DNA"/>
</dbReference>
<organism evidence="9 11">
    <name type="scientific">Ficus carica</name>
    <name type="common">Common fig</name>
    <dbReference type="NCBI Taxonomy" id="3494"/>
    <lineage>
        <taxon>Eukaryota</taxon>
        <taxon>Viridiplantae</taxon>
        <taxon>Streptophyta</taxon>
        <taxon>Embryophyta</taxon>
        <taxon>Tracheophyta</taxon>
        <taxon>Spermatophyta</taxon>
        <taxon>Magnoliopsida</taxon>
        <taxon>eudicotyledons</taxon>
        <taxon>Gunneridae</taxon>
        <taxon>Pentapetalae</taxon>
        <taxon>rosids</taxon>
        <taxon>fabids</taxon>
        <taxon>Rosales</taxon>
        <taxon>Moraceae</taxon>
        <taxon>Ficeae</taxon>
        <taxon>Ficus</taxon>
    </lineage>
</organism>
<dbReference type="Proteomes" id="UP001187192">
    <property type="component" value="Unassembled WGS sequence"/>
</dbReference>
<evidence type="ECO:0000313" key="7">
    <source>
        <dbReference type="EMBL" id="GMN30071.1"/>
    </source>
</evidence>
<proteinExistence type="inferred from homology"/>
<comment type="catalytic activity">
    <reaction evidence="5">
        <text>(E)-4-coumarate + ATP + CoA = (E)-4-coumaroyl-CoA + AMP + diphosphate</text>
        <dbReference type="Rhea" id="RHEA:19641"/>
        <dbReference type="ChEBI" id="CHEBI:12876"/>
        <dbReference type="ChEBI" id="CHEBI:30616"/>
        <dbReference type="ChEBI" id="CHEBI:33019"/>
        <dbReference type="ChEBI" id="CHEBI:57287"/>
        <dbReference type="ChEBI" id="CHEBI:85008"/>
        <dbReference type="ChEBI" id="CHEBI:456215"/>
        <dbReference type="EC" id="6.2.1.12"/>
    </reaction>
    <physiologicalReaction direction="left-to-right" evidence="5">
        <dbReference type="Rhea" id="RHEA:19642"/>
    </physiologicalReaction>
</comment>
<dbReference type="EMBL" id="BTGU01005779">
    <property type="protein sequence ID" value="GMN30106.1"/>
    <property type="molecule type" value="Genomic_DNA"/>
</dbReference>
<dbReference type="PANTHER" id="PTHR24096">
    <property type="entry name" value="LONG-CHAIN-FATTY-ACID--COA LIGASE"/>
    <property type="match status" value="1"/>
</dbReference>
<dbReference type="InterPro" id="IPR042099">
    <property type="entry name" value="ANL_N_sf"/>
</dbReference>
<sequence length="151" mass="16876">MVPSLLSGFLNDPKATEETIDEGGWMHTGDIGYIDDDDEVFIVDRLKELIKYKGFQVAPAELEALLISHPCISDAAVVPMKDEVAGEVPVAFVVRSSDSYVTEEDIKQYISKQVVFYKRIRHVFFIEKITKSPSGKILRKDLRNGLTTGLA</sequence>